<reference evidence="3 4" key="1">
    <citation type="submission" date="2022-01" db="EMBL/GenBank/DDBJ databases">
        <title>Whole genome-based taxonomy of the Shewanellaceae.</title>
        <authorList>
            <person name="Martin-Rodriguez A.J."/>
        </authorList>
    </citation>
    <scope>NUCLEOTIDE SEQUENCE [LARGE SCALE GENOMIC DNA]</scope>
    <source>
        <strain evidence="3 4">JCM 17801</strain>
    </source>
</reference>
<dbReference type="Gene3D" id="3.30.1150.10">
    <property type="match status" value="1"/>
</dbReference>
<name>A0ABT0L571_9GAMM</name>
<evidence type="ECO:0000313" key="4">
    <source>
        <dbReference type="Proteomes" id="UP001203212"/>
    </source>
</evidence>
<organism evidence="3 4">
    <name type="scientific">Shewanella aestuarii</name>
    <dbReference type="NCBI Taxonomy" id="1028752"/>
    <lineage>
        <taxon>Bacteria</taxon>
        <taxon>Pseudomonadati</taxon>
        <taxon>Pseudomonadota</taxon>
        <taxon>Gammaproteobacteria</taxon>
        <taxon>Alteromonadales</taxon>
        <taxon>Shewanellaceae</taxon>
        <taxon>Shewanella</taxon>
    </lineage>
</organism>
<dbReference type="NCBIfam" id="TIGR02794">
    <property type="entry name" value="tolA_full"/>
    <property type="match status" value="1"/>
</dbReference>
<proteinExistence type="predicted"/>
<feature type="region of interest" description="Disordered" evidence="1">
    <location>
        <begin position="137"/>
        <end position="212"/>
    </location>
</feature>
<protein>
    <submittedName>
        <fullName evidence="3">Cell envelope integrity protein TolA</fullName>
    </submittedName>
</protein>
<feature type="compositionally biased region" description="Basic and acidic residues" evidence="1">
    <location>
        <begin position="137"/>
        <end position="210"/>
    </location>
</feature>
<accession>A0ABT0L571</accession>
<keyword evidence="2" id="KW-0472">Membrane</keyword>
<dbReference type="SUPFAM" id="SSF74653">
    <property type="entry name" value="TolA/TonB C-terminal domain"/>
    <property type="match status" value="1"/>
</dbReference>
<keyword evidence="2" id="KW-0812">Transmembrane</keyword>
<dbReference type="RefSeq" id="WP_188839348.1">
    <property type="nucleotide sequence ID" value="NZ_BMOT01000001.1"/>
</dbReference>
<feature type="transmembrane region" description="Helical" evidence="2">
    <location>
        <begin position="12"/>
        <end position="31"/>
    </location>
</feature>
<dbReference type="InterPro" id="IPR014161">
    <property type="entry name" value="Tol-Pal_TolA"/>
</dbReference>
<dbReference type="Pfam" id="PF06519">
    <property type="entry name" value="TolA"/>
    <property type="match status" value="1"/>
</dbReference>
<feature type="region of interest" description="Disordered" evidence="1">
    <location>
        <begin position="110"/>
        <end position="129"/>
    </location>
</feature>
<sequence length="323" mass="36305">MSDQSNIKIPFAISGGIHIGAIIILALGLSFDDKPKNMPSAPSAPAIQAVMVDQQKINQHVEKLKQQKQDAENKEKARQAELERKALEARKNRELEQQRIKNLEVERKQKEIETQKANDAAKAAQIKVQQEKERAQKAEAVRKQKEQEQKASEEAAQKAAEKRKQEEAAAKKAEDERKRKAEEEDRKRKAEAERQRKAKAEADAKARQEQEMADALADEQAALSQTRNRQVMSEVDRFKAMIIATIQRNLVVDESMRGKSCRVFIRLAQDGFVTSSQTLDGDQVVCRAAKAAINKAGRLPVSTEAGVYDKLKEINLTVSPEFN</sequence>
<dbReference type="Proteomes" id="UP001203212">
    <property type="component" value="Unassembled WGS sequence"/>
</dbReference>
<keyword evidence="2" id="KW-1133">Transmembrane helix</keyword>
<evidence type="ECO:0000256" key="1">
    <source>
        <dbReference type="SAM" id="MobiDB-lite"/>
    </source>
</evidence>
<comment type="caution">
    <text evidence="3">The sequence shown here is derived from an EMBL/GenBank/DDBJ whole genome shotgun (WGS) entry which is preliminary data.</text>
</comment>
<evidence type="ECO:0000313" key="3">
    <source>
        <dbReference type="EMBL" id="MCL1118744.1"/>
    </source>
</evidence>
<keyword evidence="4" id="KW-1185">Reference proteome</keyword>
<dbReference type="EMBL" id="JAKILK010000014">
    <property type="protein sequence ID" value="MCL1118744.1"/>
    <property type="molecule type" value="Genomic_DNA"/>
</dbReference>
<evidence type="ECO:0000256" key="2">
    <source>
        <dbReference type="SAM" id="Phobius"/>
    </source>
</evidence>
<gene>
    <name evidence="3" type="primary">tolA</name>
    <name evidence="3" type="ORF">L2689_16050</name>
</gene>